<dbReference type="PANTHER" id="PTHR31302:SF20">
    <property type="entry name" value="CONSERVED PROTEIN"/>
    <property type="match status" value="1"/>
</dbReference>
<dbReference type="InterPro" id="IPR004843">
    <property type="entry name" value="Calcineurin-like_PHP"/>
</dbReference>
<keyword evidence="4" id="KW-1185">Reference proteome</keyword>
<dbReference type="PANTHER" id="PTHR31302">
    <property type="entry name" value="TRANSMEMBRANE PROTEIN WITH METALLOPHOSPHOESTERASE DOMAIN-RELATED"/>
    <property type="match status" value="1"/>
</dbReference>
<dbReference type="GO" id="GO:0008758">
    <property type="term" value="F:UDP-2,3-diacylglucosamine hydrolase activity"/>
    <property type="evidence" value="ECO:0007669"/>
    <property type="project" value="TreeGrafter"/>
</dbReference>
<name>A0A839QU73_9MICO</name>
<dbReference type="SUPFAM" id="SSF56300">
    <property type="entry name" value="Metallo-dependent phosphatases"/>
    <property type="match status" value="1"/>
</dbReference>
<accession>A0A839QU73</accession>
<feature type="domain" description="Calcineurin-like phosphoesterase" evidence="2">
    <location>
        <begin position="58"/>
        <end position="258"/>
    </location>
</feature>
<comment type="caution">
    <text evidence="3">The sequence shown here is derived from an EMBL/GenBank/DDBJ whole genome shotgun (WGS) entry which is preliminary data.</text>
</comment>
<organism evidence="3 4">
    <name type="scientific">Helcobacillus massiliensis</name>
    <dbReference type="NCBI Taxonomy" id="521392"/>
    <lineage>
        <taxon>Bacteria</taxon>
        <taxon>Bacillati</taxon>
        <taxon>Actinomycetota</taxon>
        <taxon>Actinomycetes</taxon>
        <taxon>Micrococcales</taxon>
        <taxon>Dermabacteraceae</taxon>
        <taxon>Helcobacillus</taxon>
    </lineage>
</organism>
<evidence type="ECO:0000313" key="3">
    <source>
        <dbReference type="EMBL" id="MBB3023188.1"/>
    </source>
</evidence>
<reference evidence="3 4" key="1">
    <citation type="submission" date="2020-08" db="EMBL/GenBank/DDBJ databases">
        <title>Sequencing the genomes of 1000 actinobacteria strains.</title>
        <authorList>
            <person name="Klenk H.-P."/>
        </authorList>
    </citation>
    <scope>NUCLEOTIDE SEQUENCE [LARGE SCALE GENOMIC DNA]</scope>
    <source>
        <strain evidence="3 4">DSM 23040</strain>
    </source>
</reference>
<sequence length="323" mass="34654">MTGLPLSRSPLGIAATAVGAAGFAVAAGAHVWARHIEPNLFEVRELSLPVLPTGAGRLRVLHISDIHLAVGQERKIEFLRYLATMKPDLVVNTGDNVSSAAAIPVLLDALGPLLERPGVFVNGSNDKYAAGKRNVFRYFLPDPREEGGPKDPPLPTEQMTDAFTAAGWLDLNNARGTLQMSGCDVDFVGVDDPHLDHDEFPAPDGRGDSVGQPSPAGDVAAQGRPRLRVGVMHAPYQRVIREMVEDGSDVLFAGHTHGGQLALPWFGALVTNCDLHRSQAKGVSMHHGVPLHVSGGLGANPFYNMRMFNRPEATLLTLKQRRA</sequence>
<dbReference type="Pfam" id="PF00149">
    <property type="entry name" value="Metallophos"/>
    <property type="match status" value="1"/>
</dbReference>
<dbReference type="Gene3D" id="3.60.21.10">
    <property type="match status" value="1"/>
</dbReference>
<dbReference type="Proteomes" id="UP000568050">
    <property type="component" value="Unassembled WGS sequence"/>
</dbReference>
<dbReference type="GO" id="GO:0016020">
    <property type="term" value="C:membrane"/>
    <property type="evidence" value="ECO:0007669"/>
    <property type="project" value="GOC"/>
</dbReference>
<dbReference type="RefSeq" id="WP_183376158.1">
    <property type="nucleotide sequence ID" value="NZ_CBCSFZ010000006.1"/>
</dbReference>
<evidence type="ECO:0000256" key="1">
    <source>
        <dbReference type="SAM" id="MobiDB-lite"/>
    </source>
</evidence>
<evidence type="ECO:0000259" key="2">
    <source>
        <dbReference type="Pfam" id="PF00149"/>
    </source>
</evidence>
<dbReference type="GO" id="GO:0009245">
    <property type="term" value="P:lipid A biosynthetic process"/>
    <property type="evidence" value="ECO:0007669"/>
    <property type="project" value="TreeGrafter"/>
</dbReference>
<proteinExistence type="predicted"/>
<dbReference type="AlphaFoldDB" id="A0A839QU73"/>
<dbReference type="InterPro" id="IPR029052">
    <property type="entry name" value="Metallo-depent_PP-like"/>
</dbReference>
<protein>
    <recommendedName>
        <fullName evidence="2">Calcineurin-like phosphoesterase domain-containing protein</fullName>
    </recommendedName>
</protein>
<dbReference type="EMBL" id="JACHWP010000003">
    <property type="protein sequence ID" value="MBB3023188.1"/>
    <property type="molecule type" value="Genomic_DNA"/>
</dbReference>
<feature type="region of interest" description="Disordered" evidence="1">
    <location>
        <begin position="194"/>
        <end position="221"/>
    </location>
</feature>
<dbReference type="InterPro" id="IPR051158">
    <property type="entry name" value="Metallophosphoesterase_sf"/>
</dbReference>
<gene>
    <name evidence="3" type="ORF">FHX50_001473</name>
</gene>
<evidence type="ECO:0000313" key="4">
    <source>
        <dbReference type="Proteomes" id="UP000568050"/>
    </source>
</evidence>